<dbReference type="AlphaFoldDB" id="Q22CH9"/>
<dbReference type="Pfam" id="PF00646">
    <property type="entry name" value="F-box"/>
    <property type="match status" value="1"/>
</dbReference>
<dbReference type="CDD" id="cd09917">
    <property type="entry name" value="F-box_SF"/>
    <property type="match status" value="1"/>
</dbReference>
<evidence type="ECO:0000313" key="4">
    <source>
        <dbReference type="Proteomes" id="UP000009168"/>
    </source>
</evidence>
<accession>Q22CH9</accession>
<evidence type="ECO:0000259" key="2">
    <source>
        <dbReference type="Pfam" id="PF00646"/>
    </source>
</evidence>
<keyword evidence="4" id="KW-1185">Reference proteome</keyword>
<gene>
    <name evidence="3" type="ORF">TTHERM_01043300</name>
</gene>
<dbReference type="EMBL" id="GG662496">
    <property type="protein sequence ID" value="EAR83013.2"/>
    <property type="molecule type" value="Genomic_DNA"/>
</dbReference>
<proteinExistence type="predicted"/>
<dbReference type="KEGG" id="tet:TTHERM_01043300"/>
<dbReference type="HOGENOM" id="CLU_853873_0_0_1"/>
<feature type="compositionally biased region" description="Polar residues" evidence="1">
    <location>
        <begin position="42"/>
        <end position="55"/>
    </location>
</feature>
<dbReference type="InterPro" id="IPR001810">
    <property type="entry name" value="F-box_dom"/>
</dbReference>
<evidence type="ECO:0000256" key="1">
    <source>
        <dbReference type="SAM" id="MobiDB-lite"/>
    </source>
</evidence>
<evidence type="ECO:0000313" key="3">
    <source>
        <dbReference type="EMBL" id="EAR83013.2"/>
    </source>
</evidence>
<dbReference type="Proteomes" id="UP000009168">
    <property type="component" value="Unassembled WGS sequence"/>
</dbReference>
<sequence length="322" mass="37666">MSINYNKRLINKSTTSQTENIFLHKKSISTSNKVVEPISKKQGVSSQKTDSAQQKPTEKVQIIPDIIGNSKQQVEVKNQEDLLAKSSNQKENINNYLGKNQMNIIFKYCSFKHLISLRLTCKSWWLLIDNYISNQIPLLVSERNQLEVSVKNQMESESSHTRYVRAYKKVSLGHDLIFCLNQNDAEKFYLLKDKSEYIKEIRSITHQIIGKNVIEKNKEIKKYSPQYYIEIIQECKEVQVSEIPKDIILRMKIIFQHNQQIADEQLNKISRYAYALKVLLAGYLHLYQETNPQQSQKARLKSIQEDLHIIKIYNKNKVLNSK</sequence>
<reference evidence="4" key="1">
    <citation type="journal article" date="2006" name="PLoS Biol.">
        <title>Macronuclear genome sequence of the ciliate Tetrahymena thermophila, a model eukaryote.</title>
        <authorList>
            <person name="Eisen J.A."/>
            <person name="Coyne R.S."/>
            <person name="Wu M."/>
            <person name="Wu D."/>
            <person name="Thiagarajan M."/>
            <person name="Wortman J.R."/>
            <person name="Badger J.H."/>
            <person name="Ren Q."/>
            <person name="Amedeo P."/>
            <person name="Jones K.M."/>
            <person name="Tallon L.J."/>
            <person name="Delcher A.L."/>
            <person name="Salzberg S.L."/>
            <person name="Silva J.C."/>
            <person name="Haas B.J."/>
            <person name="Majoros W.H."/>
            <person name="Farzad M."/>
            <person name="Carlton J.M."/>
            <person name="Smith R.K. Jr."/>
            <person name="Garg J."/>
            <person name="Pearlman R.E."/>
            <person name="Karrer K.M."/>
            <person name="Sun L."/>
            <person name="Manning G."/>
            <person name="Elde N.C."/>
            <person name="Turkewitz A.P."/>
            <person name="Asai D.J."/>
            <person name="Wilkes D.E."/>
            <person name="Wang Y."/>
            <person name="Cai H."/>
            <person name="Collins K."/>
            <person name="Stewart B.A."/>
            <person name="Lee S.R."/>
            <person name="Wilamowska K."/>
            <person name="Weinberg Z."/>
            <person name="Ruzzo W.L."/>
            <person name="Wloga D."/>
            <person name="Gaertig J."/>
            <person name="Frankel J."/>
            <person name="Tsao C.-C."/>
            <person name="Gorovsky M.A."/>
            <person name="Keeling P.J."/>
            <person name="Waller R.F."/>
            <person name="Patron N.J."/>
            <person name="Cherry J.M."/>
            <person name="Stover N.A."/>
            <person name="Krieger C.J."/>
            <person name="del Toro C."/>
            <person name="Ryder H.F."/>
            <person name="Williamson S.C."/>
            <person name="Barbeau R.A."/>
            <person name="Hamilton E.P."/>
            <person name="Orias E."/>
        </authorList>
    </citation>
    <scope>NUCLEOTIDE SEQUENCE [LARGE SCALE GENOMIC DNA]</scope>
    <source>
        <strain evidence="4">SB210</strain>
    </source>
</reference>
<feature type="domain" description="F-box" evidence="2">
    <location>
        <begin position="103"/>
        <end position="124"/>
    </location>
</feature>
<dbReference type="InParanoid" id="Q22CH9"/>
<feature type="region of interest" description="Disordered" evidence="1">
    <location>
        <begin position="39"/>
        <end position="58"/>
    </location>
</feature>
<dbReference type="GeneID" id="7844692"/>
<protein>
    <submittedName>
        <fullName evidence="3">F-box protein</fullName>
    </submittedName>
</protein>
<name>Q22CH9_TETTS</name>
<organism evidence="3 4">
    <name type="scientific">Tetrahymena thermophila (strain SB210)</name>
    <dbReference type="NCBI Taxonomy" id="312017"/>
    <lineage>
        <taxon>Eukaryota</taxon>
        <taxon>Sar</taxon>
        <taxon>Alveolata</taxon>
        <taxon>Ciliophora</taxon>
        <taxon>Intramacronucleata</taxon>
        <taxon>Oligohymenophorea</taxon>
        <taxon>Hymenostomatida</taxon>
        <taxon>Tetrahymenina</taxon>
        <taxon>Tetrahymenidae</taxon>
        <taxon>Tetrahymena</taxon>
    </lineage>
</organism>
<dbReference type="RefSeq" id="XP_001030676.2">
    <property type="nucleotide sequence ID" value="XM_001030676.2"/>
</dbReference>